<feature type="signal peptide" evidence="1">
    <location>
        <begin position="1"/>
        <end position="21"/>
    </location>
</feature>
<reference evidence="3" key="1">
    <citation type="submission" date="2017-12" db="EMBL/GenBank/DDBJ databases">
        <authorList>
            <person name="Yu X.-Y."/>
        </authorList>
    </citation>
    <scope>NUCLEOTIDE SEQUENCE [LARGE SCALE GENOMIC DNA]</scope>
    <source>
        <strain evidence="3">ZYSR67-Z</strain>
    </source>
</reference>
<accession>A0A2I0CUT8</accession>
<proteinExistence type="predicted"/>
<dbReference type="EMBL" id="PIYS01000001">
    <property type="protein sequence ID" value="PKF73331.1"/>
    <property type="molecule type" value="Genomic_DNA"/>
</dbReference>
<evidence type="ECO:0000313" key="2">
    <source>
        <dbReference type="EMBL" id="PKF73331.1"/>
    </source>
</evidence>
<keyword evidence="1" id="KW-0732">Signal</keyword>
<name>A0A2I0CUT8_9PSED</name>
<sequence length="351" mass="38489">MRVFLRLLVLCLPFWAPPLWAASPEALYQVRESLAGQSPEQRSEALQRALDTLVLRLTGDPQALLNPQVQALRADPQQLARQFGYADDHVLVEFDPLTSESRLREAGLALWGVSRPALLVWWLNQGVDGSQLVGDAQDGASLLQQAAQHRGLPIRLPLADLSEQLLISDELLQGDAEAVLQEPAVRYEADMQLLVLARQRGSAWQADWRLLLGDGEERGQLEASDQASLADALLLTLSQRLAPRFVVRPEAASQLVLEVQGADLARFAQLERALEPFAARLLRVEGDRLRYRLQASAQQLHAQLSLLQLQVVPAEVPAVQPVTAEPSGEAPLAAAAQVPAASAALLQYRWP</sequence>
<dbReference type="Pfam" id="PF09839">
    <property type="entry name" value="DUF2066"/>
    <property type="match status" value="1"/>
</dbReference>
<dbReference type="InterPro" id="IPR018642">
    <property type="entry name" value="DUF2066"/>
</dbReference>
<dbReference type="AlphaFoldDB" id="A0A2I0CUT8"/>
<feature type="chain" id="PRO_5014126442" evidence="1">
    <location>
        <begin position="22"/>
        <end position="351"/>
    </location>
</feature>
<dbReference type="RefSeq" id="WP_101192325.1">
    <property type="nucleotide sequence ID" value="NZ_PIYS01000001.1"/>
</dbReference>
<organism evidence="2 3">
    <name type="scientific">Pseudomonas fluvialis</name>
    <dbReference type="NCBI Taxonomy" id="1793966"/>
    <lineage>
        <taxon>Bacteria</taxon>
        <taxon>Pseudomonadati</taxon>
        <taxon>Pseudomonadota</taxon>
        <taxon>Gammaproteobacteria</taxon>
        <taxon>Pseudomonadales</taxon>
        <taxon>Pseudomonadaceae</taxon>
        <taxon>Pseudomonas</taxon>
    </lineage>
</organism>
<evidence type="ECO:0000256" key="1">
    <source>
        <dbReference type="SAM" id="SignalP"/>
    </source>
</evidence>
<protein>
    <submittedName>
        <fullName evidence="2">DUF2066 domain-containing protein</fullName>
    </submittedName>
</protein>
<dbReference type="Proteomes" id="UP000242861">
    <property type="component" value="Unassembled WGS sequence"/>
</dbReference>
<evidence type="ECO:0000313" key="3">
    <source>
        <dbReference type="Proteomes" id="UP000242861"/>
    </source>
</evidence>
<gene>
    <name evidence="2" type="ORF">CW360_00165</name>
</gene>
<comment type="caution">
    <text evidence="2">The sequence shown here is derived from an EMBL/GenBank/DDBJ whole genome shotgun (WGS) entry which is preliminary data.</text>
</comment>